<keyword evidence="3" id="KW-1185">Reference proteome</keyword>
<sequence>MVTARPQGWANEWGEVYAPEEDFPPHVLSEQPQGNTRRGRRLAPHPGTRPRAVTAEIASLIRRSYPKKAERDETSRPYVRNNFLSASEVMVLLNDMRCQVSIHWS</sequence>
<organism evidence="2 3">
    <name type="scientific">Limnoglobus roseus</name>
    <dbReference type="NCBI Taxonomy" id="2598579"/>
    <lineage>
        <taxon>Bacteria</taxon>
        <taxon>Pseudomonadati</taxon>
        <taxon>Planctomycetota</taxon>
        <taxon>Planctomycetia</taxon>
        <taxon>Gemmatales</taxon>
        <taxon>Gemmataceae</taxon>
        <taxon>Limnoglobus</taxon>
    </lineage>
</organism>
<evidence type="ECO:0000256" key="1">
    <source>
        <dbReference type="SAM" id="MobiDB-lite"/>
    </source>
</evidence>
<dbReference type="AlphaFoldDB" id="A0A5C1ANB5"/>
<proteinExistence type="predicted"/>
<evidence type="ECO:0000313" key="2">
    <source>
        <dbReference type="EMBL" id="QEL20899.1"/>
    </source>
</evidence>
<feature type="region of interest" description="Disordered" evidence="1">
    <location>
        <begin position="22"/>
        <end position="50"/>
    </location>
</feature>
<protein>
    <submittedName>
        <fullName evidence="2">Uncharacterized protein</fullName>
    </submittedName>
</protein>
<accession>A0A5C1ANB5</accession>
<gene>
    <name evidence="2" type="ORF">PX52LOC_08020</name>
</gene>
<name>A0A5C1ANB5_9BACT</name>
<dbReference type="KEGG" id="lrs:PX52LOC_08020"/>
<dbReference type="Proteomes" id="UP000324974">
    <property type="component" value="Chromosome"/>
</dbReference>
<evidence type="ECO:0000313" key="3">
    <source>
        <dbReference type="Proteomes" id="UP000324974"/>
    </source>
</evidence>
<dbReference type="EMBL" id="CP042425">
    <property type="protein sequence ID" value="QEL20899.1"/>
    <property type="molecule type" value="Genomic_DNA"/>
</dbReference>
<reference evidence="3" key="1">
    <citation type="submission" date="2019-08" db="EMBL/GenBank/DDBJ databases">
        <title>Limnoglobus roseus gen. nov., sp. nov., a novel freshwater planctomycete with a giant genome from the family Gemmataceae.</title>
        <authorList>
            <person name="Kulichevskaya I.S."/>
            <person name="Naumoff D.G."/>
            <person name="Miroshnikov K."/>
            <person name="Ivanova A."/>
            <person name="Philippov D.A."/>
            <person name="Hakobyan A."/>
            <person name="Rijpstra I.C."/>
            <person name="Sinninghe Damste J.S."/>
            <person name="Liesack W."/>
            <person name="Dedysh S.N."/>
        </authorList>
    </citation>
    <scope>NUCLEOTIDE SEQUENCE [LARGE SCALE GENOMIC DNA]</scope>
    <source>
        <strain evidence="3">PX52</strain>
    </source>
</reference>